<comment type="catalytic activity">
    <reaction evidence="1 12">
        <text>Cleavage of hydrophobic, N-terminal signal or leader sequences from secreted and periplasmic proteins.</text>
        <dbReference type="EC" id="3.4.21.89"/>
    </reaction>
</comment>
<dbReference type="EMBL" id="JADKPV010000001">
    <property type="protein sequence ID" value="MBF4499921.1"/>
    <property type="molecule type" value="Genomic_DNA"/>
</dbReference>
<dbReference type="Gene3D" id="2.10.109.10">
    <property type="entry name" value="Umud Fragment, subunit A"/>
    <property type="match status" value="1"/>
</dbReference>
<dbReference type="GO" id="GO:0004252">
    <property type="term" value="F:serine-type endopeptidase activity"/>
    <property type="evidence" value="ECO:0007669"/>
    <property type="project" value="InterPro"/>
</dbReference>
<evidence type="ECO:0000313" key="15">
    <source>
        <dbReference type="EMBL" id="MBF4499921.1"/>
    </source>
</evidence>
<feature type="domain" description="Peptidase S26" evidence="14">
    <location>
        <begin position="14"/>
        <end position="180"/>
    </location>
</feature>
<dbReference type="SUPFAM" id="SSF51306">
    <property type="entry name" value="LexA/Signal peptidase"/>
    <property type="match status" value="1"/>
</dbReference>
<evidence type="ECO:0000256" key="5">
    <source>
        <dbReference type="ARBA" id="ARBA00022475"/>
    </source>
</evidence>
<keyword evidence="5" id="KW-1003">Cell membrane</keyword>
<organism evidence="15 16">
    <name type="scientific">Savagea serpentis</name>
    <dbReference type="NCBI Taxonomy" id="2785297"/>
    <lineage>
        <taxon>Bacteria</taxon>
        <taxon>Bacillati</taxon>
        <taxon>Bacillota</taxon>
        <taxon>Bacilli</taxon>
        <taxon>Bacillales</taxon>
        <taxon>Caryophanaceae</taxon>
        <taxon>Savagea</taxon>
    </lineage>
</organism>
<dbReference type="EC" id="3.4.21.89" evidence="4 12"/>
<dbReference type="CDD" id="cd06530">
    <property type="entry name" value="S26_SPase_I"/>
    <property type="match status" value="1"/>
</dbReference>
<evidence type="ECO:0000256" key="1">
    <source>
        <dbReference type="ARBA" id="ARBA00000677"/>
    </source>
</evidence>
<dbReference type="InterPro" id="IPR019533">
    <property type="entry name" value="Peptidase_S26"/>
</dbReference>
<keyword evidence="7 12" id="KW-0812">Transmembrane</keyword>
<dbReference type="InterPro" id="IPR036286">
    <property type="entry name" value="LexA/Signal_pep-like_sf"/>
</dbReference>
<evidence type="ECO:0000256" key="13">
    <source>
        <dbReference type="RuleBase" id="RU362042"/>
    </source>
</evidence>
<evidence type="ECO:0000259" key="14">
    <source>
        <dbReference type="Pfam" id="PF10502"/>
    </source>
</evidence>
<dbReference type="InterPro" id="IPR000223">
    <property type="entry name" value="Pept_S26A_signal_pept_1"/>
</dbReference>
<feature type="active site" evidence="11">
    <location>
        <position position="44"/>
    </location>
</feature>
<dbReference type="Pfam" id="PF10502">
    <property type="entry name" value="Peptidase_S26"/>
    <property type="match status" value="1"/>
</dbReference>
<accession>A0A8J7G432</accession>
<evidence type="ECO:0000256" key="7">
    <source>
        <dbReference type="ARBA" id="ARBA00022692"/>
    </source>
</evidence>
<evidence type="ECO:0000256" key="12">
    <source>
        <dbReference type="RuleBase" id="RU003993"/>
    </source>
</evidence>
<dbReference type="AlphaFoldDB" id="A0A8J7G432"/>
<dbReference type="GO" id="GO:0009003">
    <property type="term" value="F:signal peptidase activity"/>
    <property type="evidence" value="ECO:0007669"/>
    <property type="project" value="UniProtKB-EC"/>
</dbReference>
<sequence length="189" mass="21629">MEVEQPEKTKNEFFEWVKAIVIALLIAFVVKTYVVSAIIVDGVSMMPTLEHGDRMFVNKLNYKVSDPKRFDIVIFHAPDGSDYIKRVIGLPGDTVSYENDQLYINGEAVDEPYLDAYKAEYDTPFTEDFTLEQKLDVDVVPEGHLFVLGDNRRRSNDSRHYDVGFIPLDEFVGTASIRFWPMSHVGIVK</sequence>
<feature type="active site" evidence="11">
    <location>
        <position position="85"/>
    </location>
</feature>
<gene>
    <name evidence="15" type="primary">lepB</name>
    <name evidence="15" type="ORF">IRY55_00995</name>
</gene>
<evidence type="ECO:0000313" key="16">
    <source>
        <dbReference type="Proteomes" id="UP000622653"/>
    </source>
</evidence>
<dbReference type="InterPro" id="IPR019758">
    <property type="entry name" value="Pept_S26A_signal_pept_1_CS"/>
</dbReference>
<evidence type="ECO:0000256" key="11">
    <source>
        <dbReference type="PIRSR" id="PIRSR600223-1"/>
    </source>
</evidence>
<comment type="similarity">
    <text evidence="3 13">Belongs to the peptidase S26 family.</text>
</comment>
<dbReference type="GO" id="GO:0005886">
    <property type="term" value="C:plasma membrane"/>
    <property type="evidence" value="ECO:0007669"/>
    <property type="project" value="UniProtKB-SubCell"/>
</dbReference>
<evidence type="ECO:0000256" key="2">
    <source>
        <dbReference type="ARBA" id="ARBA00004401"/>
    </source>
</evidence>
<comment type="subcellular location">
    <subcellularLocation>
        <location evidence="2">Cell membrane</location>
        <topology evidence="2">Single-pass type II membrane protein</topology>
    </subcellularLocation>
    <subcellularLocation>
        <location evidence="13">Membrane</location>
        <topology evidence="13">Single-pass type II membrane protein</topology>
    </subcellularLocation>
</comment>
<keyword evidence="10 12" id="KW-0472">Membrane</keyword>
<keyword evidence="9 12" id="KW-1133">Transmembrane helix</keyword>
<evidence type="ECO:0000256" key="6">
    <source>
        <dbReference type="ARBA" id="ARBA00022670"/>
    </source>
</evidence>
<dbReference type="PANTHER" id="PTHR43390">
    <property type="entry name" value="SIGNAL PEPTIDASE I"/>
    <property type="match status" value="1"/>
</dbReference>
<evidence type="ECO:0000256" key="9">
    <source>
        <dbReference type="ARBA" id="ARBA00022989"/>
    </source>
</evidence>
<dbReference type="Proteomes" id="UP000622653">
    <property type="component" value="Unassembled WGS sequence"/>
</dbReference>
<keyword evidence="8 12" id="KW-0378">Hydrolase</keyword>
<proteinExistence type="inferred from homology"/>
<name>A0A8J7G432_9BACL</name>
<dbReference type="InterPro" id="IPR019757">
    <property type="entry name" value="Pept_S26A_signal_pept_1_Lys-AS"/>
</dbReference>
<comment type="caution">
    <text evidence="15">The sequence shown here is derived from an EMBL/GenBank/DDBJ whole genome shotgun (WGS) entry which is preliminary data.</text>
</comment>
<keyword evidence="16" id="KW-1185">Reference proteome</keyword>
<dbReference type="RefSeq" id="WP_194561392.1">
    <property type="nucleotide sequence ID" value="NZ_JADKPV010000001.1"/>
</dbReference>
<dbReference type="NCBIfam" id="TIGR02227">
    <property type="entry name" value="sigpep_I_bact"/>
    <property type="match status" value="1"/>
</dbReference>
<dbReference type="GO" id="GO:0006465">
    <property type="term" value="P:signal peptide processing"/>
    <property type="evidence" value="ECO:0007669"/>
    <property type="project" value="InterPro"/>
</dbReference>
<keyword evidence="6 12" id="KW-0645">Protease</keyword>
<reference evidence="15" key="1">
    <citation type="submission" date="2020-11" db="EMBL/GenBank/DDBJ databases">
        <title>Multidrug resistant novel bacterium Savagea serpentis sp. nov., isolated from the scats of a vine snake (Ahaetulla nasuta).</title>
        <authorList>
            <person name="Venkata Ramana V."/>
            <person name="Vikas Patil S."/>
            <person name="Yogita Lugani V."/>
        </authorList>
    </citation>
    <scope>NUCLEOTIDE SEQUENCE</scope>
    <source>
        <strain evidence="15">SN6</strain>
    </source>
</reference>
<dbReference type="PROSITE" id="PS00760">
    <property type="entry name" value="SPASE_I_2"/>
    <property type="match status" value="1"/>
</dbReference>
<dbReference type="FunFam" id="2.10.109.10:FF:000008">
    <property type="entry name" value="Signal peptidase I"/>
    <property type="match status" value="1"/>
</dbReference>
<evidence type="ECO:0000256" key="4">
    <source>
        <dbReference type="ARBA" id="ARBA00013208"/>
    </source>
</evidence>
<dbReference type="PANTHER" id="PTHR43390:SF8">
    <property type="entry name" value="SIGNAL PEPTIDASE I"/>
    <property type="match status" value="1"/>
</dbReference>
<dbReference type="InterPro" id="IPR019756">
    <property type="entry name" value="Pept_S26A_signal_pept_1_Ser-AS"/>
</dbReference>
<feature type="transmembrane region" description="Helical" evidence="12">
    <location>
        <begin position="20"/>
        <end position="40"/>
    </location>
</feature>
<dbReference type="PROSITE" id="PS00761">
    <property type="entry name" value="SPASE_I_3"/>
    <property type="match status" value="1"/>
</dbReference>
<dbReference type="PROSITE" id="PS00501">
    <property type="entry name" value="SPASE_I_1"/>
    <property type="match status" value="1"/>
</dbReference>
<evidence type="ECO:0000256" key="8">
    <source>
        <dbReference type="ARBA" id="ARBA00022801"/>
    </source>
</evidence>
<dbReference type="PRINTS" id="PR00727">
    <property type="entry name" value="LEADERPTASE"/>
</dbReference>
<evidence type="ECO:0000256" key="10">
    <source>
        <dbReference type="ARBA" id="ARBA00023136"/>
    </source>
</evidence>
<evidence type="ECO:0000256" key="3">
    <source>
        <dbReference type="ARBA" id="ARBA00009370"/>
    </source>
</evidence>
<protein>
    <recommendedName>
        <fullName evidence="4 12">Signal peptidase I</fullName>
        <ecNumber evidence="4 12">3.4.21.89</ecNumber>
    </recommendedName>
</protein>